<dbReference type="SUPFAM" id="SSF52113">
    <property type="entry name" value="BRCT domain"/>
    <property type="match status" value="4"/>
</dbReference>
<dbReference type="InterPro" id="IPR001357">
    <property type="entry name" value="BRCT_dom"/>
</dbReference>
<dbReference type="Pfam" id="PF00533">
    <property type="entry name" value="BRCT"/>
    <property type="match status" value="2"/>
</dbReference>
<organism evidence="3 4">
    <name type="scientific">Modicella reniformis</name>
    <dbReference type="NCBI Taxonomy" id="1440133"/>
    <lineage>
        <taxon>Eukaryota</taxon>
        <taxon>Fungi</taxon>
        <taxon>Fungi incertae sedis</taxon>
        <taxon>Mucoromycota</taxon>
        <taxon>Mortierellomycotina</taxon>
        <taxon>Mortierellomycetes</taxon>
        <taxon>Mortierellales</taxon>
        <taxon>Mortierellaceae</taxon>
        <taxon>Modicella</taxon>
    </lineage>
</organism>
<dbReference type="OrthoDB" id="342264at2759"/>
<dbReference type="Pfam" id="PF12738">
    <property type="entry name" value="PTCB-BRCT"/>
    <property type="match status" value="2"/>
</dbReference>
<feature type="domain" description="BRCT" evidence="2">
    <location>
        <begin position="375"/>
        <end position="458"/>
    </location>
</feature>
<name>A0A9P6SV47_9FUNG</name>
<reference evidence="3" key="1">
    <citation type="journal article" date="2020" name="Fungal Divers.">
        <title>Resolving the Mortierellaceae phylogeny through synthesis of multi-gene phylogenetics and phylogenomics.</title>
        <authorList>
            <person name="Vandepol N."/>
            <person name="Liber J."/>
            <person name="Desiro A."/>
            <person name="Na H."/>
            <person name="Kennedy M."/>
            <person name="Barry K."/>
            <person name="Grigoriev I.V."/>
            <person name="Miller A.N."/>
            <person name="O'Donnell K."/>
            <person name="Stajich J.E."/>
            <person name="Bonito G."/>
        </authorList>
    </citation>
    <scope>NUCLEOTIDE SEQUENCE</scope>
    <source>
        <strain evidence="3">MES-2147</strain>
    </source>
</reference>
<dbReference type="PROSITE" id="PS50172">
    <property type="entry name" value="BRCT"/>
    <property type="match status" value="4"/>
</dbReference>
<dbReference type="InterPro" id="IPR036420">
    <property type="entry name" value="BRCT_dom_sf"/>
</dbReference>
<accession>A0A9P6SV47</accession>
<proteinExistence type="predicted"/>
<gene>
    <name evidence="3" type="ORF">BGZ65_007320</name>
</gene>
<feature type="domain" description="BRCT" evidence="2">
    <location>
        <begin position="149"/>
        <end position="240"/>
    </location>
</feature>
<feature type="compositionally biased region" description="Polar residues" evidence="1">
    <location>
        <begin position="1"/>
        <end position="17"/>
    </location>
</feature>
<feature type="domain" description="BRCT" evidence="2">
    <location>
        <begin position="281"/>
        <end position="371"/>
    </location>
</feature>
<dbReference type="InterPro" id="IPR053036">
    <property type="entry name" value="CellCycle_DNARepair_Reg"/>
</dbReference>
<dbReference type="CDD" id="cd18432">
    <property type="entry name" value="BRCT_PAXIP1_rpt6_like"/>
    <property type="match status" value="1"/>
</dbReference>
<dbReference type="Proteomes" id="UP000749646">
    <property type="component" value="Unassembled WGS sequence"/>
</dbReference>
<feature type="compositionally biased region" description="Acidic residues" evidence="1">
    <location>
        <begin position="32"/>
        <end position="55"/>
    </location>
</feature>
<dbReference type="EMBL" id="JAAAHW010000106">
    <property type="protein sequence ID" value="KAG0006498.1"/>
    <property type="molecule type" value="Genomic_DNA"/>
</dbReference>
<dbReference type="PANTHER" id="PTHR47667">
    <property type="entry name" value="REGULATOR OF TY1 TRANSPOSITION PROTEIN 107"/>
    <property type="match status" value="1"/>
</dbReference>
<evidence type="ECO:0000259" key="2">
    <source>
        <dbReference type="PROSITE" id="PS50172"/>
    </source>
</evidence>
<dbReference type="Gene3D" id="3.40.50.10190">
    <property type="entry name" value="BRCT domain"/>
    <property type="match status" value="6"/>
</dbReference>
<feature type="compositionally biased region" description="Polar residues" evidence="1">
    <location>
        <begin position="542"/>
        <end position="553"/>
    </location>
</feature>
<feature type="region of interest" description="Disordered" evidence="1">
    <location>
        <begin position="1"/>
        <end position="55"/>
    </location>
</feature>
<comment type="caution">
    <text evidence="3">The sequence shown here is derived from an EMBL/GenBank/DDBJ whole genome shotgun (WGS) entry which is preliminary data.</text>
</comment>
<dbReference type="AlphaFoldDB" id="A0A9P6SV47"/>
<feature type="region of interest" description="Disordered" evidence="1">
    <location>
        <begin position="642"/>
        <end position="743"/>
    </location>
</feature>
<feature type="region of interest" description="Disordered" evidence="1">
    <location>
        <begin position="517"/>
        <end position="605"/>
    </location>
</feature>
<feature type="region of interest" description="Disordered" evidence="1">
    <location>
        <begin position="917"/>
        <end position="954"/>
    </location>
</feature>
<feature type="compositionally biased region" description="Basic and acidic residues" evidence="1">
    <location>
        <begin position="731"/>
        <end position="740"/>
    </location>
</feature>
<dbReference type="PANTHER" id="PTHR47667:SF1">
    <property type="entry name" value="REGULATOR OF TY1 TRANSPOSITION PROTEIN 107"/>
    <property type="match status" value="1"/>
</dbReference>
<dbReference type="SMART" id="SM00292">
    <property type="entry name" value="BRCT"/>
    <property type="match status" value="4"/>
</dbReference>
<feature type="domain" description="BRCT" evidence="2">
    <location>
        <begin position="57"/>
        <end position="148"/>
    </location>
</feature>
<dbReference type="Pfam" id="PF16770">
    <property type="entry name" value="RTT107_BRCT_5"/>
    <property type="match status" value="1"/>
</dbReference>
<feature type="compositionally biased region" description="Acidic residues" evidence="1">
    <location>
        <begin position="661"/>
        <end position="670"/>
    </location>
</feature>
<protein>
    <recommendedName>
        <fullName evidence="2">BRCT domain-containing protein</fullName>
    </recommendedName>
</protein>
<evidence type="ECO:0000313" key="3">
    <source>
        <dbReference type="EMBL" id="KAG0006498.1"/>
    </source>
</evidence>
<keyword evidence="4" id="KW-1185">Reference proteome</keyword>
<feature type="compositionally biased region" description="Basic and acidic residues" evidence="1">
    <location>
        <begin position="651"/>
        <end position="660"/>
    </location>
</feature>
<feature type="compositionally biased region" description="Low complexity" evidence="1">
    <location>
        <begin position="586"/>
        <end position="605"/>
    </location>
</feature>
<feature type="compositionally biased region" description="Acidic residues" evidence="1">
    <location>
        <begin position="702"/>
        <end position="711"/>
    </location>
</feature>
<dbReference type="CDD" id="cd18436">
    <property type="entry name" value="BRCT_BRC1_like_rpt2"/>
    <property type="match status" value="1"/>
</dbReference>
<sequence>MTRSRGSRVTIQDAELTSNKEARHVSQQPEGGQDEQEEQKEQEEQDEQNEQEEQDQSMDFLFQNVVFYLNLFLGKTRAAELEATLCSNGATRSSYVNDESNTTHIITDDLDFPYYKYAEAREIHIVTPEWVSRSISSGRLQNPQYFSANPKMIFSGIVLATSKLPLYDRKLIREAVEAYGGHFTLNLTSDVTHIIAPLSIGRKCEYAMSHPEWGIKLVLPHWFQLCLNLKRRLPETIYQLPNPPMSDPDYVVQEQVQGYAPQLYVNNTKGITMFLKMCGENQTQFLDGFYIHIAGVFLPQHQVYIEEEIKEAGGILVDEYSNDAVDIVVCRYREGEVYIKASTDGKTIGSPDWLLHILRTGEISSPKASLLHYPVPPMPIEGMSSLVITITNYSGRIREYLKRMIQTVGATYSNTMSHRGSRQPTTHIICGRTSGEKFDKGNEWNIRIVNHLWLEECFHAWSLQSETKPRYTAYPTHNQLSAVFGTKILPDSLEKSTAASEDEELLHLEVLASETSTLSETTLTDMLGTGGQRDRQELERYPNNTGVLSSNEFECTPPQFVPSKESPNKPSTTPKRVESDSPMLIPSAPSSPVDSSPAGSSSLGSVRVVSRKRGAALQASKALQKIVPEMNEFQEELRDEKKALKKKKKPISSEEFKEADSMDMDVDETDNQSSSTKKVAVSLAKRKRISAGSEVRGVSVGSDDDDDDVDKETETSSNELKASPKKHKRVPMADKDKGGEDSAVESATMLDQPAGAGASVAGAAKQKRVRYITTGVKEQSASQIKALKALSITPTTTVEKCTHLVATSITRTGKFLIALLQGASSIFVLDEDNFRIEDPTSEQKLGINLYESLDRAREKRVFDNCVFYLSPSMKQDMPGLKAVIEAGGGKAPTLLQAGIGSLKNRLVKANQSTTACTSGVAKSKTSGRLKDDGIESGVNNESDEDDDEPGSQREKEIVAVVSSEKDKDMWQPILDAGAHVYSHDVISLSVLTQQLDLGKTHALAQSTSGSITETTATLSVRNEGDSASLQRTSDDTLNVCTSRHTLIEHDGESDLDMYVERNRLFRILTDLKLAICFL</sequence>
<evidence type="ECO:0000256" key="1">
    <source>
        <dbReference type="SAM" id="MobiDB-lite"/>
    </source>
</evidence>
<evidence type="ECO:0000313" key="4">
    <source>
        <dbReference type="Proteomes" id="UP000749646"/>
    </source>
</evidence>